<dbReference type="OrthoDB" id="7666987at2"/>
<reference evidence="1 2" key="1">
    <citation type="submission" date="2019-03" db="EMBL/GenBank/DDBJ databases">
        <title>Genome sequence of Sphingomonas sp. 17J27-24.</title>
        <authorList>
            <person name="Kim M."/>
            <person name="Maeng S."/>
            <person name="Sathiyaraj S."/>
        </authorList>
    </citation>
    <scope>NUCLEOTIDE SEQUENCE [LARGE SCALE GENOMIC DNA]</scope>
    <source>
        <strain evidence="1 2">17J27-24</strain>
    </source>
</reference>
<dbReference type="RefSeq" id="WP_135088267.1">
    <property type="nucleotide sequence ID" value="NZ_SPDV01000031.1"/>
</dbReference>
<proteinExistence type="predicted"/>
<dbReference type="InterPro" id="IPR011200">
    <property type="entry name" value="UCP012608"/>
</dbReference>
<accession>A0A4Y8ZQI5</accession>
<protein>
    <submittedName>
        <fullName evidence="1">DUF2332 family protein</fullName>
    </submittedName>
</protein>
<evidence type="ECO:0000313" key="1">
    <source>
        <dbReference type="EMBL" id="TFI57405.1"/>
    </source>
</evidence>
<dbReference type="AlphaFoldDB" id="A0A4Y8ZQI5"/>
<comment type="caution">
    <text evidence="1">The sequence shown here is derived from an EMBL/GenBank/DDBJ whole genome shotgun (WGS) entry which is preliminary data.</text>
</comment>
<dbReference type="Pfam" id="PF10094">
    <property type="entry name" value="DUF2332"/>
    <property type="match status" value="1"/>
</dbReference>
<sequence length="345" mass="37317">MNMMAAVAVRGELGRQAEIARALGSSFVAAVLEAGERQLGRAPQTAALIAAWPSDPSAAALAMRFNGALHALARRGLPPVLRALYRREHDDYDGAVGAALAEADGFIAEWMRDPPQTNEVARAAAIAAALMAARRRFGQPFELIEIGSSCGLNLNLAHYRYDLGGVAAGAADSPVRIAPEWRGPAPCAAPIDIAAARGVDLKPLDPADEATRERLLSFVWADQPERAKRLEAALALARHHPPRIDRADALPWLRARLQAPQGDVCRVVFHSMVLQYLGEADRQALVETIARAGAVASDERPLAWIGFEWTPSRSEVQLRLTCWPGGETRILATCHPYGAWIDWRG</sequence>
<name>A0A4Y8ZQI5_9SPHN</name>
<gene>
    <name evidence="1" type="ORF">E2493_15100</name>
</gene>
<dbReference type="PIRSF" id="PIRSF012608">
    <property type="entry name" value="UCP012608"/>
    <property type="match status" value="1"/>
</dbReference>
<organism evidence="1 2">
    <name type="scientific">Sphingomonas parva</name>
    <dbReference type="NCBI Taxonomy" id="2555898"/>
    <lineage>
        <taxon>Bacteria</taxon>
        <taxon>Pseudomonadati</taxon>
        <taxon>Pseudomonadota</taxon>
        <taxon>Alphaproteobacteria</taxon>
        <taxon>Sphingomonadales</taxon>
        <taxon>Sphingomonadaceae</taxon>
        <taxon>Sphingomonas</taxon>
    </lineage>
</organism>
<dbReference type="EMBL" id="SPDV01000031">
    <property type="protein sequence ID" value="TFI57405.1"/>
    <property type="molecule type" value="Genomic_DNA"/>
</dbReference>
<dbReference type="Proteomes" id="UP000298213">
    <property type="component" value="Unassembled WGS sequence"/>
</dbReference>
<evidence type="ECO:0000313" key="2">
    <source>
        <dbReference type="Proteomes" id="UP000298213"/>
    </source>
</evidence>
<keyword evidence="2" id="KW-1185">Reference proteome</keyword>